<dbReference type="InterPro" id="IPR035923">
    <property type="entry name" value="TT1751-like_sf"/>
</dbReference>
<dbReference type="InterPro" id="IPR016796">
    <property type="entry name" value="UCP021774"/>
</dbReference>
<evidence type="ECO:0000313" key="2">
    <source>
        <dbReference type="EMBL" id="OQX05656.1"/>
    </source>
</evidence>
<evidence type="ECO:0000259" key="1">
    <source>
        <dbReference type="Pfam" id="PF03625"/>
    </source>
</evidence>
<accession>A0A1Y1QHB2</accession>
<dbReference type="PANTHER" id="PTHR38342">
    <property type="entry name" value="SLR5037 PROTEIN"/>
    <property type="match status" value="1"/>
</dbReference>
<dbReference type="AlphaFoldDB" id="A0A1Y1QHB2"/>
<proteinExistence type="predicted"/>
<evidence type="ECO:0000313" key="3">
    <source>
        <dbReference type="Proteomes" id="UP000192491"/>
    </source>
</evidence>
<protein>
    <recommendedName>
        <fullName evidence="1">DUF302 domain-containing protein</fullName>
    </recommendedName>
</protein>
<dbReference type="Proteomes" id="UP000192491">
    <property type="component" value="Unassembled WGS sequence"/>
</dbReference>
<name>A0A1Y1QHB2_9GAMM</name>
<reference evidence="2 3" key="1">
    <citation type="submission" date="2017-01" db="EMBL/GenBank/DDBJ databases">
        <title>Novel large sulfur bacteria in the metagenomes of groundwater-fed chemosynthetic microbial mats in the Lake Huron basin.</title>
        <authorList>
            <person name="Sharrar A.M."/>
            <person name="Flood B.E."/>
            <person name="Bailey J.V."/>
            <person name="Jones D.S."/>
            <person name="Biddanda B."/>
            <person name="Ruberg S.A."/>
            <person name="Marcus D.N."/>
            <person name="Dick G.J."/>
        </authorList>
    </citation>
    <scope>NUCLEOTIDE SEQUENCE [LARGE SCALE GENOMIC DNA]</scope>
    <source>
        <strain evidence="2">A8</strain>
    </source>
</reference>
<dbReference type="EMBL" id="MTEJ01000279">
    <property type="protein sequence ID" value="OQX05656.1"/>
    <property type="molecule type" value="Genomic_DNA"/>
</dbReference>
<dbReference type="Gene3D" id="3.30.310.70">
    <property type="entry name" value="TT1751-like domain"/>
    <property type="match status" value="1"/>
</dbReference>
<dbReference type="InterPro" id="IPR005180">
    <property type="entry name" value="DUF302"/>
</dbReference>
<organism evidence="2 3">
    <name type="scientific">Thiothrix lacustris</name>
    <dbReference type="NCBI Taxonomy" id="525917"/>
    <lineage>
        <taxon>Bacteria</taxon>
        <taxon>Pseudomonadati</taxon>
        <taxon>Pseudomonadota</taxon>
        <taxon>Gammaproteobacteria</taxon>
        <taxon>Thiotrichales</taxon>
        <taxon>Thiotrichaceae</taxon>
        <taxon>Thiothrix</taxon>
    </lineage>
</organism>
<sequence length="127" mass="13963">MYYIVETNKSFSQAATDLETAVIHHGFGVLHVHNLGNTLRSKGIAFEEECKVFEVCNPKQAATVLSIDMRLNMALPCRISVFTDKGKTQIGLIKPAPMLASLSQDAALVQVAKEVEEKTIQMVDEAK</sequence>
<dbReference type="PANTHER" id="PTHR38342:SF1">
    <property type="entry name" value="SLR5037 PROTEIN"/>
    <property type="match status" value="1"/>
</dbReference>
<dbReference type="Pfam" id="PF03625">
    <property type="entry name" value="DUF302"/>
    <property type="match status" value="1"/>
</dbReference>
<dbReference type="SUPFAM" id="SSF103247">
    <property type="entry name" value="TT1751-like"/>
    <property type="match status" value="1"/>
</dbReference>
<comment type="caution">
    <text evidence="2">The sequence shown here is derived from an EMBL/GenBank/DDBJ whole genome shotgun (WGS) entry which is preliminary data.</text>
</comment>
<gene>
    <name evidence="2" type="ORF">BWK73_33130</name>
</gene>
<dbReference type="CDD" id="cd14797">
    <property type="entry name" value="DUF302"/>
    <property type="match status" value="1"/>
</dbReference>
<feature type="domain" description="DUF302" evidence="1">
    <location>
        <begin position="34"/>
        <end position="95"/>
    </location>
</feature>
<dbReference type="PIRSF" id="PIRSF021774">
    <property type="entry name" value="UCP021774"/>
    <property type="match status" value="1"/>
</dbReference>